<dbReference type="InterPro" id="IPR025756">
    <property type="entry name" value="Myb_CC_LHEQLE"/>
</dbReference>
<dbReference type="PANTHER" id="PTHR31499">
    <property type="entry name" value="MYB FAMILY TRANSCRIPTION FACTOR PHL11"/>
    <property type="match status" value="1"/>
</dbReference>
<dbReference type="Pfam" id="PF14379">
    <property type="entry name" value="Myb_CC_LHEQLE"/>
    <property type="match status" value="1"/>
</dbReference>
<evidence type="ECO:0000256" key="1">
    <source>
        <dbReference type="ARBA" id="ARBA00023015"/>
    </source>
</evidence>
<organism evidence="7 8">
    <name type="scientific">Ensete ventricosum</name>
    <name type="common">Abyssinian banana</name>
    <name type="synonym">Musa ensete</name>
    <dbReference type="NCBI Taxonomy" id="4639"/>
    <lineage>
        <taxon>Eukaryota</taxon>
        <taxon>Viridiplantae</taxon>
        <taxon>Streptophyta</taxon>
        <taxon>Embryophyta</taxon>
        <taxon>Tracheophyta</taxon>
        <taxon>Spermatophyta</taxon>
        <taxon>Magnoliopsida</taxon>
        <taxon>Liliopsida</taxon>
        <taxon>Zingiberales</taxon>
        <taxon>Musaceae</taxon>
        <taxon>Ensete</taxon>
    </lineage>
</organism>
<keyword evidence="3" id="KW-0804">Transcription</keyword>
<evidence type="ECO:0000256" key="3">
    <source>
        <dbReference type="ARBA" id="ARBA00023163"/>
    </source>
</evidence>
<dbReference type="Proteomes" id="UP001222027">
    <property type="component" value="Unassembled WGS sequence"/>
</dbReference>
<sequence>MAYSAAAFRRDQKASASAAAAVTTFGDAPGSKSDAAKPNEWLVAMVELRRYLSLLLPPSSSLPHSFLAWGLFEDSDGAGLTPWIHLDLPPLSSESDRTVYSFLRHVWGSESCQKVHNLPFLPHPPKCEHQNSAVQSSNSPLLFSGDIIISATSGEDEHTDDLMKDFLNLSGEVSDGSIHGENCGSSGLALNEQIELQILSEQLGIAITDNGESLHLDDIYETPQVSSLPLSANHNQTVQPSKPPAKVLLHSPHSINPASAANKTRLRWTLELHERFIEAVNKLDGAEKATPKGVLKLMNVEGLTIFHVKSHLQKYRLAKYLPEAKEDKKASCREDKKSSSLVSNDGDLAKNSDRSIQVIEALRMQIEVQKQLHEQLEVQRALQLRIEENARYLQKILEEQQKANNSSSSTQRLSSEPPLELRSPFTEKAVARVDSSPLDSVKQRGNESNDWESDSKSVENSKRIRLDVEHIRPS</sequence>
<evidence type="ECO:0000256" key="4">
    <source>
        <dbReference type="ARBA" id="ARBA00023242"/>
    </source>
</evidence>
<dbReference type="InterPro" id="IPR009057">
    <property type="entry name" value="Homeodomain-like_sf"/>
</dbReference>
<dbReference type="GO" id="GO:0003677">
    <property type="term" value="F:DNA binding"/>
    <property type="evidence" value="ECO:0007669"/>
    <property type="project" value="UniProtKB-KW"/>
</dbReference>
<dbReference type="FunFam" id="1.10.10.60:FF:000002">
    <property type="entry name" value="Myb family transcription factor"/>
    <property type="match status" value="1"/>
</dbReference>
<feature type="region of interest" description="Disordered" evidence="5">
    <location>
        <begin position="401"/>
        <end position="474"/>
    </location>
</feature>
<feature type="compositionally biased region" description="Basic and acidic residues" evidence="5">
    <location>
        <begin position="441"/>
        <end position="474"/>
    </location>
</feature>
<dbReference type="PROSITE" id="PS51294">
    <property type="entry name" value="HTH_MYB"/>
    <property type="match status" value="1"/>
</dbReference>
<dbReference type="SUPFAM" id="SSF46689">
    <property type="entry name" value="Homeodomain-like"/>
    <property type="match status" value="1"/>
</dbReference>
<proteinExistence type="predicted"/>
<reference evidence="7 8" key="1">
    <citation type="submission" date="2022-12" db="EMBL/GenBank/DDBJ databases">
        <title>Chromosome-scale assembly of the Ensete ventricosum genome.</title>
        <authorList>
            <person name="Dussert Y."/>
            <person name="Stocks J."/>
            <person name="Wendawek A."/>
            <person name="Woldeyes F."/>
            <person name="Nichols R.A."/>
            <person name="Borrell J.S."/>
        </authorList>
    </citation>
    <scope>NUCLEOTIDE SEQUENCE [LARGE SCALE GENOMIC DNA]</scope>
    <source>
        <strain evidence="8">cv. Maze</strain>
        <tissue evidence="7">Seeds</tissue>
    </source>
</reference>
<dbReference type="GO" id="GO:0003700">
    <property type="term" value="F:DNA-binding transcription factor activity"/>
    <property type="evidence" value="ECO:0007669"/>
    <property type="project" value="InterPro"/>
</dbReference>
<keyword evidence="8" id="KW-1185">Reference proteome</keyword>
<feature type="compositionally biased region" description="Low complexity" evidence="5">
    <location>
        <begin position="406"/>
        <end position="415"/>
    </location>
</feature>
<dbReference type="EMBL" id="JAQQAF010000006">
    <property type="protein sequence ID" value="KAJ8479848.1"/>
    <property type="molecule type" value="Genomic_DNA"/>
</dbReference>
<comment type="caution">
    <text evidence="7">The sequence shown here is derived from an EMBL/GenBank/DDBJ whole genome shotgun (WGS) entry which is preliminary data.</text>
</comment>
<evidence type="ECO:0000313" key="7">
    <source>
        <dbReference type="EMBL" id="KAJ8479848.1"/>
    </source>
</evidence>
<accession>A0AAV8QXB7</accession>
<feature type="region of interest" description="Disordered" evidence="5">
    <location>
        <begin position="326"/>
        <end position="348"/>
    </location>
</feature>
<dbReference type="PANTHER" id="PTHR31499:SF80">
    <property type="entry name" value="HTH MYB-TYPE DOMAIN-CONTAINING PROTEIN"/>
    <property type="match status" value="1"/>
</dbReference>
<keyword evidence="2" id="KW-0238">DNA-binding</keyword>
<dbReference type="InterPro" id="IPR046955">
    <property type="entry name" value="PHR1-like"/>
</dbReference>
<evidence type="ECO:0000256" key="5">
    <source>
        <dbReference type="SAM" id="MobiDB-lite"/>
    </source>
</evidence>
<dbReference type="InterPro" id="IPR006447">
    <property type="entry name" value="Myb_dom_plants"/>
</dbReference>
<evidence type="ECO:0000256" key="2">
    <source>
        <dbReference type="ARBA" id="ARBA00023125"/>
    </source>
</evidence>
<evidence type="ECO:0000259" key="6">
    <source>
        <dbReference type="PROSITE" id="PS51294"/>
    </source>
</evidence>
<name>A0AAV8QXB7_ENSVE</name>
<keyword evidence="4" id="KW-0539">Nucleus</keyword>
<keyword evidence="1" id="KW-0805">Transcription regulation</keyword>
<protein>
    <recommendedName>
        <fullName evidence="6">HTH myb-type domain-containing protein</fullName>
    </recommendedName>
</protein>
<dbReference type="Gene3D" id="1.10.10.60">
    <property type="entry name" value="Homeodomain-like"/>
    <property type="match status" value="1"/>
</dbReference>
<dbReference type="AlphaFoldDB" id="A0AAV8QXB7"/>
<dbReference type="NCBIfam" id="TIGR01557">
    <property type="entry name" value="myb_SHAQKYF"/>
    <property type="match status" value="1"/>
</dbReference>
<gene>
    <name evidence="7" type="ORF">OPV22_023575</name>
</gene>
<evidence type="ECO:0000313" key="8">
    <source>
        <dbReference type="Proteomes" id="UP001222027"/>
    </source>
</evidence>
<dbReference type="Pfam" id="PF00249">
    <property type="entry name" value="Myb_DNA-binding"/>
    <property type="match status" value="1"/>
</dbReference>
<feature type="domain" description="HTH myb-type" evidence="6">
    <location>
        <begin position="260"/>
        <end position="320"/>
    </location>
</feature>
<feature type="compositionally biased region" description="Basic and acidic residues" evidence="5">
    <location>
        <begin position="326"/>
        <end position="338"/>
    </location>
</feature>
<dbReference type="InterPro" id="IPR017930">
    <property type="entry name" value="Myb_dom"/>
</dbReference>
<dbReference type="InterPro" id="IPR001005">
    <property type="entry name" value="SANT/Myb"/>
</dbReference>